<dbReference type="Proteomes" id="UP000032046">
    <property type="component" value="Unassembled WGS sequence"/>
</dbReference>
<evidence type="ECO:0000313" key="1">
    <source>
        <dbReference type="EMBL" id="KIP60551.1"/>
    </source>
</evidence>
<dbReference type="Pfam" id="PF19891">
    <property type="entry name" value="DUF6364"/>
    <property type="match status" value="1"/>
</dbReference>
<sequence>MNTITIDNNTYDSIARYAKLNNISVSEAVVTGLNSFLEKFKEKVSTKDKYYISPEVKALEVGFRCPQDLSEDYRQEYNDMLTNKYSK</sequence>
<name>A0A0D0IRV0_9BACT</name>
<dbReference type="EMBL" id="JXQK01000080">
    <property type="protein sequence ID" value="KIP60551.1"/>
    <property type="molecule type" value="Genomic_DNA"/>
</dbReference>
<organism evidence="1 2">
    <name type="scientific">Prevotella pectinovora</name>
    <dbReference type="NCBI Taxonomy" id="1602169"/>
    <lineage>
        <taxon>Bacteria</taxon>
        <taxon>Pseudomonadati</taxon>
        <taxon>Bacteroidota</taxon>
        <taxon>Bacteroidia</taxon>
        <taxon>Bacteroidales</taxon>
        <taxon>Prevotellaceae</taxon>
        <taxon>Prevotella</taxon>
    </lineage>
</organism>
<evidence type="ECO:0000313" key="2">
    <source>
        <dbReference type="Proteomes" id="UP000032046"/>
    </source>
</evidence>
<comment type="caution">
    <text evidence="1">The sequence shown here is derived from an EMBL/GenBank/DDBJ whole genome shotgun (WGS) entry which is preliminary data.</text>
</comment>
<dbReference type="RefSeq" id="WP_042519998.1">
    <property type="nucleotide sequence ID" value="NZ_JAXJLY010000074.1"/>
</dbReference>
<keyword evidence="2" id="KW-1185">Reference proteome</keyword>
<dbReference type="InterPro" id="IPR045944">
    <property type="entry name" value="DUF6364"/>
</dbReference>
<reference evidence="1 2" key="1">
    <citation type="submission" date="2015-01" db="EMBL/GenBank/DDBJ databases">
        <title>Comparative genomics of non-oral Prevotella species.</title>
        <authorList>
            <person name="Accetto T."/>
            <person name="Nograsek B."/>
            <person name="Avgustin G."/>
        </authorList>
    </citation>
    <scope>NUCLEOTIDE SEQUENCE [LARGE SCALE GENOMIC DNA]</scope>
    <source>
        <strain evidence="1 2">P5-119</strain>
    </source>
</reference>
<dbReference type="AlphaFoldDB" id="A0A0D0IRV0"/>
<proteinExistence type="predicted"/>
<gene>
    <name evidence="1" type="ORF">ST44_11180</name>
</gene>
<accession>A0A0D0IRV0</accession>
<protein>
    <submittedName>
        <fullName evidence="1">Contig80, whole genome shotgun sequence</fullName>
    </submittedName>
</protein>